<reference evidence="4" key="1">
    <citation type="journal article" date="2019" name="Nat. Commun.">
        <title>The genome of broomcorn millet.</title>
        <authorList>
            <person name="Zou C."/>
            <person name="Miki D."/>
            <person name="Li D."/>
            <person name="Tang Q."/>
            <person name="Xiao L."/>
            <person name="Rajput S."/>
            <person name="Deng P."/>
            <person name="Jia W."/>
            <person name="Huang R."/>
            <person name="Zhang M."/>
            <person name="Sun Y."/>
            <person name="Hu J."/>
            <person name="Fu X."/>
            <person name="Schnable P.S."/>
            <person name="Li F."/>
            <person name="Zhang H."/>
            <person name="Feng B."/>
            <person name="Zhu X."/>
            <person name="Liu R."/>
            <person name="Schnable J.C."/>
            <person name="Zhu J.-K."/>
            <person name="Zhang H."/>
        </authorList>
    </citation>
    <scope>NUCLEOTIDE SEQUENCE [LARGE SCALE GENOMIC DNA]</scope>
</reference>
<gene>
    <name evidence="3" type="ORF">C2845_PM13G19530</name>
</gene>
<evidence type="ECO:0000313" key="3">
    <source>
        <dbReference type="EMBL" id="RLN05371.1"/>
    </source>
</evidence>
<comment type="caution">
    <text evidence="3">The sequence shown here is derived from an EMBL/GenBank/DDBJ whole genome shotgun (WGS) entry which is preliminary data.</text>
</comment>
<evidence type="ECO:0000256" key="1">
    <source>
        <dbReference type="SAM" id="MobiDB-lite"/>
    </source>
</evidence>
<feature type="compositionally biased region" description="Low complexity" evidence="1">
    <location>
        <begin position="17"/>
        <end position="26"/>
    </location>
</feature>
<protein>
    <submittedName>
        <fullName evidence="3">O-methyltransferase ZRP4-like</fullName>
    </submittedName>
</protein>
<proteinExistence type="predicted"/>
<organism evidence="3 4">
    <name type="scientific">Panicum miliaceum</name>
    <name type="common">Proso millet</name>
    <name type="synonym">Broomcorn millet</name>
    <dbReference type="NCBI Taxonomy" id="4540"/>
    <lineage>
        <taxon>Eukaryota</taxon>
        <taxon>Viridiplantae</taxon>
        <taxon>Streptophyta</taxon>
        <taxon>Embryophyta</taxon>
        <taxon>Tracheophyta</taxon>
        <taxon>Spermatophyta</taxon>
        <taxon>Magnoliopsida</taxon>
        <taxon>Liliopsida</taxon>
        <taxon>Poales</taxon>
        <taxon>Poaceae</taxon>
        <taxon>PACMAD clade</taxon>
        <taxon>Panicoideae</taxon>
        <taxon>Panicodae</taxon>
        <taxon>Paniceae</taxon>
        <taxon>Panicinae</taxon>
        <taxon>Panicum</taxon>
        <taxon>Panicum sect. Panicum</taxon>
    </lineage>
</organism>
<dbReference type="GO" id="GO:0008168">
    <property type="term" value="F:methyltransferase activity"/>
    <property type="evidence" value="ECO:0007669"/>
    <property type="project" value="UniProtKB-KW"/>
</dbReference>
<dbReference type="AlphaFoldDB" id="A0A3L6RNA7"/>
<feature type="domain" description="O-methyltransferase dimerisation" evidence="2">
    <location>
        <begin position="33"/>
        <end position="97"/>
    </location>
</feature>
<dbReference type="Pfam" id="PF08100">
    <property type="entry name" value="Dimerisation"/>
    <property type="match status" value="1"/>
</dbReference>
<dbReference type="InterPro" id="IPR012967">
    <property type="entry name" value="COMT_dimerisation"/>
</dbReference>
<dbReference type="GO" id="GO:0032259">
    <property type="term" value="P:methylation"/>
    <property type="evidence" value="ECO:0007669"/>
    <property type="project" value="UniProtKB-KW"/>
</dbReference>
<feature type="region of interest" description="Disordered" evidence="1">
    <location>
        <begin position="1"/>
        <end position="26"/>
    </location>
</feature>
<dbReference type="SUPFAM" id="SSF46785">
    <property type="entry name" value="Winged helix' DNA-binding domain"/>
    <property type="match status" value="1"/>
</dbReference>
<dbReference type="Proteomes" id="UP000275267">
    <property type="component" value="Unassembled WGS sequence"/>
</dbReference>
<evidence type="ECO:0000313" key="4">
    <source>
        <dbReference type="Proteomes" id="UP000275267"/>
    </source>
</evidence>
<sequence>MKDGRSWRRVAAGGKVTDGASASPTPSTAVVVPVTVSDLVVDTGVHPAKLLSLRRLMRMLTVSGIVAVADHQPAAPPSDDESETVYKLAPISRLLVDDDGPSSSTPRGMSAMLRLLDGGEWRHRCSDCREQS</sequence>
<dbReference type="InterPro" id="IPR036388">
    <property type="entry name" value="WH-like_DNA-bd_sf"/>
</dbReference>
<evidence type="ECO:0000259" key="2">
    <source>
        <dbReference type="Pfam" id="PF08100"/>
    </source>
</evidence>
<name>A0A3L6RNA7_PANMI</name>
<dbReference type="EMBL" id="PQIB02000008">
    <property type="protein sequence ID" value="RLN05371.1"/>
    <property type="molecule type" value="Genomic_DNA"/>
</dbReference>
<dbReference type="Gene3D" id="1.10.10.10">
    <property type="entry name" value="Winged helix-like DNA-binding domain superfamily/Winged helix DNA-binding domain"/>
    <property type="match status" value="1"/>
</dbReference>
<dbReference type="STRING" id="4540.A0A3L6RNA7"/>
<accession>A0A3L6RNA7</accession>
<keyword evidence="4" id="KW-1185">Reference proteome</keyword>
<dbReference type="InterPro" id="IPR036390">
    <property type="entry name" value="WH_DNA-bd_sf"/>
</dbReference>